<feature type="region of interest" description="Disordered" evidence="1">
    <location>
        <begin position="1"/>
        <end position="33"/>
    </location>
</feature>
<protein>
    <submittedName>
        <fullName evidence="2">Uncharacterized protein</fullName>
    </submittedName>
</protein>
<feature type="region of interest" description="Disordered" evidence="1">
    <location>
        <begin position="59"/>
        <end position="95"/>
    </location>
</feature>
<evidence type="ECO:0000313" key="2">
    <source>
        <dbReference type="EMBL" id="CAE7239423.1"/>
    </source>
</evidence>
<gene>
    <name evidence="2" type="ORF">SNEC2469_LOCUS4218</name>
</gene>
<name>A0A812L7F6_9DINO</name>
<evidence type="ECO:0000313" key="3">
    <source>
        <dbReference type="Proteomes" id="UP000601435"/>
    </source>
</evidence>
<comment type="caution">
    <text evidence="2">The sequence shown here is derived from an EMBL/GenBank/DDBJ whole genome shotgun (WGS) entry which is preliminary data.</text>
</comment>
<organism evidence="2 3">
    <name type="scientific">Symbiodinium necroappetens</name>
    <dbReference type="NCBI Taxonomy" id="1628268"/>
    <lineage>
        <taxon>Eukaryota</taxon>
        <taxon>Sar</taxon>
        <taxon>Alveolata</taxon>
        <taxon>Dinophyceae</taxon>
        <taxon>Suessiales</taxon>
        <taxon>Symbiodiniaceae</taxon>
        <taxon>Symbiodinium</taxon>
    </lineage>
</organism>
<accession>A0A812L7F6</accession>
<proteinExistence type="predicted"/>
<reference evidence="2" key="1">
    <citation type="submission" date="2021-02" db="EMBL/GenBank/DDBJ databases">
        <authorList>
            <person name="Dougan E. K."/>
            <person name="Rhodes N."/>
            <person name="Thang M."/>
            <person name="Chan C."/>
        </authorList>
    </citation>
    <scope>NUCLEOTIDE SEQUENCE</scope>
</reference>
<sequence>MSAQTERPLPTANGVTPDRQVADAGTSQSTAVTGNVSTLEERADGLVDTTMMESTGQAAYTPEAPPTYHSPVLRDESAQQQERQTRPATTVALDGDQDSGRVVQGAVASGFCYIFALTTGGANLSPQISSSHGAASASANATELGDFSGHNDKEVLELYGIHYQGCRFLMFKAVLEY</sequence>
<dbReference type="Proteomes" id="UP000601435">
    <property type="component" value="Unassembled WGS sequence"/>
</dbReference>
<evidence type="ECO:0000256" key="1">
    <source>
        <dbReference type="SAM" id="MobiDB-lite"/>
    </source>
</evidence>
<feature type="compositionally biased region" description="Polar residues" evidence="1">
    <location>
        <begin position="78"/>
        <end position="88"/>
    </location>
</feature>
<keyword evidence="3" id="KW-1185">Reference proteome</keyword>
<dbReference type="EMBL" id="CAJNJA010008693">
    <property type="protein sequence ID" value="CAE7239423.1"/>
    <property type="molecule type" value="Genomic_DNA"/>
</dbReference>
<dbReference type="AlphaFoldDB" id="A0A812L7F6"/>